<dbReference type="AlphaFoldDB" id="A0A5R9KYX4"/>
<dbReference type="Proteomes" id="UP000306402">
    <property type="component" value="Unassembled WGS sequence"/>
</dbReference>
<comment type="caution">
    <text evidence="2">The sequence shown here is derived from an EMBL/GenBank/DDBJ whole genome shotgun (WGS) entry which is preliminary data.</text>
</comment>
<name>A0A5R9KYX4_9BACT</name>
<dbReference type="EMBL" id="VCEJ01000004">
    <property type="protein sequence ID" value="TLV01512.1"/>
    <property type="molecule type" value="Genomic_DNA"/>
</dbReference>
<organism evidence="2 3">
    <name type="scientific">Dyadobacter luticola</name>
    <dbReference type="NCBI Taxonomy" id="1979387"/>
    <lineage>
        <taxon>Bacteria</taxon>
        <taxon>Pseudomonadati</taxon>
        <taxon>Bacteroidota</taxon>
        <taxon>Cytophagia</taxon>
        <taxon>Cytophagales</taxon>
        <taxon>Spirosomataceae</taxon>
        <taxon>Dyadobacter</taxon>
    </lineage>
</organism>
<dbReference type="InterPro" id="IPR019060">
    <property type="entry name" value="DUF2382"/>
</dbReference>
<dbReference type="Pfam" id="PF09557">
    <property type="entry name" value="DUF2382"/>
    <property type="match status" value="1"/>
</dbReference>
<gene>
    <name evidence="2" type="ORF">FEN17_18980</name>
</gene>
<accession>A0A5R9KYX4</accession>
<protein>
    <submittedName>
        <fullName evidence="2">DUF2382 domain-containing protein</fullName>
    </submittedName>
</protein>
<feature type="domain" description="DUF2382" evidence="1">
    <location>
        <begin position="237"/>
        <end position="347"/>
    </location>
</feature>
<sequence>MANTVVGIFERESDAQEAQNFLLANGFADGDVDIKTATYKSDSEVVEEEHDLGDRIGNFFSNLFDGDEDDTKRYSEAGKRNTIVTVHAVDREEAHTAARILDQFGALDVDADKTNSYSDADTSYSGTNISGTNTSYTDPETPYATAGIGYAATDNDAAINQYSDTDDITETDRTVATGYTAVDPSYSTEINPSYSTGVNPSYPTEVDSYSPAEQGYTTPSNPITDEVYVSEDEKASLPVIEEELSVSKREIETGGVRLRSRIIERPVQESIRLRQETVTINRTPVDRIATGSEFDTFQEGTIEMKEYAEIPVVSKEARVIQEVSLSKTVDEREEIINETLRSTEVDVEDLTDEERLRRQGLDL</sequence>
<dbReference type="OrthoDB" id="581516at2"/>
<reference evidence="2 3" key="1">
    <citation type="submission" date="2019-05" db="EMBL/GenBank/DDBJ databases">
        <authorList>
            <person name="Qu J.-H."/>
        </authorList>
    </citation>
    <scope>NUCLEOTIDE SEQUENCE [LARGE SCALE GENOMIC DNA]</scope>
    <source>
        <strain evidence="2 3">T17</strain>
    </source>
</reference>
<evidence type="ECO:0000313" key="3">
    <source>
        <dbReference type="Proteomes" id="UP000306402"/>
    </source>
</evidence>
<evidence type="ECO:0000259" key="1">
    <source>
        <dbReference type="Pfam" id="PF09557"/>
    </source>
</evidence>
<dbReference type="RefSeq" id="WP_138366883.1">
    <property type="nucleotide sequence ID" value="NZ_VCEJ01000004.1"/>
</dbReference>
<keyword evidence="3" id="KW-1185">Reference proteome</keyword>
<evidence type="ECO:0000313" key="2">
    <source>
        <dbReference type="EMBL" id="TLV01512.1"/>
    </source>
</evidence>
<proteinExistence type="predicted"/>